<feature type="compositionally biased region" description="Polar residues" evidence="1">
    <location>
        <begin position="156"/>
        <end position="186"/>
    </location>
</feature>
<name>A0A8S9J1Y2_BRACR</name>
<feature type="compositionally biased region" description="Basic residues" evidence="1">
    <location>
        <begin position="188"/>
        <end position="203"/>
    </location>
</feature>
<evidence type="ECO:0000313" key="2">
    <source>
        <dbReference type="EMBL" id="KAF2576028.1"/>
    </source>
</evidence>
<dbReference type="EMBL" id="QGKY02001015">
    <property type="protein sequence ID" value="KAF2576028.1"/>
    <property type="molecule type" value="Genomic_DNA"/>
</dbReference>
<feature type="region of interest" description="Disordered" evidence="1">
    <location>
        <begin position="137"/>
        <end position="235"/>
    </location>
</feature>
<protein>
    <submittedName>
        <fullName evidence="2">Uncharacterized protein</fullName>
    </submittedName>
</protein>
<comment type="caution">
    <text evidence="2">The sequence shown here is derived from an EMBL/GenBank/DDBJ whole genome shotgun (WGS) entry which is preliminary data.</text>
</comment>
<feature type="compositionally biased region" description="Polar residues" evidence="1">
    <location>
        <begin position="205"/>
        <end position="216"/>
    </location>
</feature>
<feature type="compositionally biased region" description="Basic and acidic residues" evidence="1">
    <location>
        <begin position="223"/>
        <end position="235"/>
    </location>
</feature>
<gene>
    <name evidence="2" type="ORF">F2Q70_00002445</name>
</gene>
<feature type="compositionally biased region" description="Polar residues" evidence="1">
    <location>
        <begin position="137"/>
        <end position="148"/>
    </location>
</feature>
<accession>A0A8S9J1Y2</accession>
<evidence type="ECO:0000256" key="1">
    <source>
        <dbReference type="SAM" id="MobiDB-lite"/>
    </source>
</evidence>
<reference evidence="2" key="1">
    <citation type="submission" date="2019-12" db="EMBL/GenBank/DDBJ databases">
        <title>Genome sequencing and annotation of Brassica cretica.</title>
        <authorList>
            <person name="Studholme D.J."/>
            <person name="Sarris P.F."/>
        </authorList>
    </citation>
    <scope>NUCLEOTIDE SEQUENCE</scope>
    <source>
        <strain evidence="2">PFS-102/07</strain>
        <tissue evidence="2">Leaf</tissue>
    </source>
</reference>
<sequence>MDAVNRDVSPSHGNIVDGSGRFVSNRTVIDLREKLITFMELNLPDGKRVLQTCTIRLAMDRSPRGGGGGEERRHMEFNYSWCHQHNPASMLLRRSKPRAVAQQPHLESKTWRKHVSTPYDITGDKLKSISTRCVSQSRSAPALPNSQGIALEESDQSSSSHLVTEISTGFHMGSSSKTLATRSLSGQKKPRNRPPAWKRRLRKLTTASENPTSVQDAASLEGGNKRKSNDSAIKE</sequence>
<dbReference type="AlphaFoldDB" id="A0A8S9J1Y2"/>
<proteinExistence type="predicted"/>
<organism evidence="2">
    <name type="scientific">Brassica cretica</name>
    <name type="common">Mustard</name>
    <dbReference type="NCBI Taxonomy" id="69181"/>
    <lineage>
        <taxon>Eukaryota</taxon>
        <taxon>Viridiplantae</taxon>
        <taxon>Streptophyta</taxon>
        <taxon>Embryophyta</taxon>
        <taxon>Tracheophyta</taxon>
        <taxon>Spermatophyta</taxon>
        <taxon>Magnoliopsida</taxon>
        <taxon>eudicotyledons</taxon>
        <taxon>Gunneridae</taxon>
        <taxon>Pentapetalae</taxon>
        <taxon>rosids</taxon>
        <taxon>malvids</taxon>
        <taxon>Brassicales</taxon>
        <taxon>Brassicaceae</taxon>
        <taxon>Brassiceae</taxon>
        <taxon>Brassica</taxon>
    </lineage>
</organism>